<comment type="caution">
    <text evidence="1">The sequence shown here is derived from an EMBL/GenBank/DDBJ whole genome shotgun (WGS) entry which is preliminary data.</text>
</comment>
<gene>
    <name evidence="1" type="ORF">RM423_23245</name>
</gene>
<evidence type="ECO:0000313" key="1">
    <source>
        <dbReference type="EMBL" id="MDT0264285.1"/>
    </source>
</evidence>
<sequence length="58" mass="6126">MALRALLLRVRVTVALDDRHTDARLSALQAPPRDPGVHGVLAQILLSTTGPMAAQALS</sequence>
<organism evidence="1 2">
    <name type="scientific">Jatrophihabitans lederbergiae</name>
    <dbReference type="NCBI Taxonomy" id="3075547"/>
    <lineage>
        <taxon>Bacteria</taxon>
        <taxon>Bacillati</taxon>
        <taxon>Actinomycetota</taxon>
        <taxon>Actinomycetes</taxon>
        <taxon>Jatrophihabitantales</taxon>
        <taxon>Jatrophihabitantaceae</taxon>
        <taxon>Jatrophihabitans</taxon>
    </lineage>
</organism>
<protein>
    <submittedName>
        <fullName evidence="1">Uncharacterized protein</fullName>
    </submittedName>
</protein>
<accession>A0ABU2JH15</accession>
<dbReference type="Proteomes" id="UP001183176">
    <property type="component" value="Unassembled WGS sequence"/>
</dbReference>
<evidence type="ECO:0000313" key="2">
    <source>
        <dbReference type="Proteomes" id="UP001183176"/>
    </source>
</evidence>
<dbReference type="EMBL" id="JAVREH010000084">
    <property type="protein sequence ID" value="MDT0264285.1"/>
    <property type="molecule type" value="Genomic_DNA"/>
</dbReference>
<proteinExistence type="predicted"/>
<name>A0ABU2JH15_9ACTN</name>
<keyword evidence="2" id="KW-1185">Reference proteome</keyword>
<reference evidence="2" key="1">
    <citation type="submission" date="2023-07" db="EMBL/GenBank/DDBJ databases">
        <title>30 novel species of actinomycetes from the DSMZ collection.</title>
        <authorList>
            <person name="Nouioui I."/>
        </authorList>
    </citation>
    <scope>NUCLEOTIDE SEQUENCE [LARGE SCALE GENOMIC DNA]</scope>
    <source>
        <strain evidence="2">DSM 44399</strain>
    </source>
</reference>